<dbReference type="InterPro" id="IPR002110">
    <property type="entry name" value="Ankyrin_rpt"/>
</dbReference>
<accession>D2V5I6</accession>
<dbReference type="KEGG" id="ngr:NAEGRDRAFT_78658"/>
<evidence type="ECO:0000313" key="2">
    <source>
        <dbReference type="EMBL" id="EFC47657.1"/>
    </source>
</evidence>
<evidence type="ECO:0000256" key="1">
    <source>
        <dbReference type="SAM" id="MobiDB-lite"/>
    </source>
</evidence>
<dbReference type="PANTHER" id="PTHR42264">
    <property type="entry name" value="EPHRIN_REC_LIKE DOMAIN-CONTAINING PROTEIN"/>
    <property type="match status" value="1"/>
</dbReference>
<gene>
    <name evidence="2" type="ORF">NAEGRDRAFT_78658</name>
</gene>
<feature type="compositionally biased region" description="Low complexity" evidence="1">
    <location>
        <begin position="7"/>
        <end position="25"/>
    </location>
</feature>
<sequence>MIRRTSDSTSSSNNNQRTSQSSSNNILNTPPSPMLANSSSLTNTNFLSSPNSNSSNNLMLTLNSNTVSNSTMMATNSFNNKRWGLSPSASSLLSLDLQTMSHQTPILHSLLASPNSNSLNQNHHQQYETNSSATILLLDEVLLEDHHENEDDQVVNKNNMRSCTCCEMPIDQTIIERHAKENDFLCKYFFKVLPTHKVRILTKQQKDLIMEDQLLDDVLTSEEEDDENDLNNEPNSLDAHYLNLISSAIQKEVSALERPLIFNHVVTEPFWRLLESSIIYSPDNCQNSTVNDNLALSTSPNCPTSPGTLMMKIYSSSTTSNYANNSSLVHIAAKHNRVEILEWLKSCCCDQECNIENDSHSTMCISRQITLWNLKDYNGSTPLFCACQGCPTSTANEAGVFLMSQMQTLDPLSKYIHQTDNYGNSPLSLCMRKRDWKMCDLLILFGASIDGNTGAFGESLLHTSMRDLDMLRVEFIAKRAPKALLKKNQKEENALFSLVKDFRCNVNAGRSFILGSSDFSTMSTNIAQTNCTSPESPSPTSPYSETKSALRSAVNRAFPKEQRINFIRMILESGSSVFGREVFEKALSLKNQHGRNFLLESVACGDHIATKEIVNSLSILSLVAEECCSDPRKLMESIVFTNDRNSKNILHLSIEFATKRMNQHNREDYQTWLDSFYFLLSWLDENLAYGALFNRECTGLLSGKDSNGLFPHQYLEKEVSNNQSDIRWKNVLEIMKSYESKWTFNSKGALPSNGLSNNSKRGSTSKKQSIFSFLTSHQPSEEIMTPKKIRQLSRKSGNFTPKKLVTSEAFSKDSALLSESKDKLAAPLKPHKESFLTDHSTLYSNSSQSIVSTVSNLSSHSNATNYSEPSNRTQKLFSGIMKKLTGKNKSYLY</sequence>
<dbReference type="InParanoid" id="D2V5I6"/>
<dbReference type="OrthoDB" id="10608614at2759"/>
<dbReference type="EMBL" id="GG738853">
    <property type="protein sequence ID" value="EFC47657.1"/>
    <property type="molecule type" value="Genomic_DNA"/>
</dbReference>
<dbReference type="SUPFAM" id="SSF48403">
    <property type="entry name" value="Ankyrin repeat"/>
    <property type="match status" value="1"/>
</dbReference>
<feature type="region of interest" description="Disordered" evidence="1">
    <location>
        <begin position="527"/>
        <end position="546"/>
    </location>
</feature>
<evidence type="ECO:0000313" key="3">
    <source>
        <dbReference type="Proteomes" id="UP000006671"/>
    </source>
</evidence>
<dbReference type="Gene3D" id="1.25.40.20">
    <property type="entry name" value="Ankyrin repeat-containing domain"/>
    <property type="match status" value="1"/>
</dbReference>
<dbReference type="SMART" id="SM00248">
    <property type="entry name" value="ANK"/>
    <property type="match status" value="4"/>
</dbReference>
<protein>
    <submittedName>
        <fullName evidence="2">Ankyrin repeat domain-containing protein</fullName>
    </submittedName>
</protein>
<name>D2V5I6_NAEGR</name>
<dbReference type="GeneID" id="8849210"/>
<dbReference type="InterPro" id="IPR036770">
    <property type="entry name" value="Ankyrin_rpt-contain_sf"/>
</dbReference>
<proteinExistence type="predicted"/>
<feature type="compositionally biased region" description="Low complexity" evidence="1">
    <location>
        <begin position="34"/>
        <end position="57"/>
    </location>
</feature>
<dbReference type="VEuPathDB" id="AmoebaDB:NAEGRDRAFT_78658"/>
<feature type="region of interest" description="Disordered" evidence="1">
    <location>
        <begin position="1"/>
        <end position="57"/>
    </location>
</feature>
<organism evidence="3">
    <name type="scientific">Naegleria gruberi</name>
    <name type="common">Amoeba</name>
    <dbReference type="NCBI Taxonomy" id="5762"/>
    <lineage>
        <taxon>Eukaryota</taxon>
        <taxon>Discoba</taxon>
        <taxon>Heterolobosea</taxon>
        <taxon>Tetramitia</taxon>
        <taxon>Eutetramitia</taxon>
        <taxon>Vahlkampfiidae</taxon>
        <taxon>Naegleria</taxon>
    </lineage>
</organism>
<reference evidence="2 3" key="1">
    <citation type="journal article" date="2010" name="Cell">
        <title>The genome of Naegleria gruberi illuminates early eukaryotic versatility.</title>
        <authorList>
            <person name="Fritz-Laylin L.K."/>
            <person name="Prochnik S.E."/>
            <person name="Ginger M.L."/>
            <person name="Dacks J.B."/>
            <person name="Carpenter M.L."/>
            <person name="Field M.C."/>
            <person name="Kuo A."/>
            <person name="Paredez A."/>
            <person name="Chapman J."/>
            <person name="Pham J."/>
            <person name="Shu S."/>
            <person name="Neupane R."/>
            <person name="Cipriano M."/>
            <person name="Mancuso J."/>
            <person name="Tu H."/>
            <person name="Salamov A."/>
            <person name="Lindquist E."/>
            <person name="Shapiro H."/>
            <person name="Lucas S."/>
            <person name="Grigoriev I.V."/>
            <person name="Cande W.Z."/>
            <person name="Fulton C."/>
            <person name="Rokhsar D.S."/>
            <person name="Dawson S.C."/>
        </authorList>
    </citation>
    <scope>NUCLEOTIDE SEQUENCE [LARGE SCALE GENOMIC DNA]</scope>
    <source>
        <strain evidence="2 3">NEG-M</strain>
    </source>
</reference>
<dbReference type="Proteomes" id="UP000006671">
    <property type="component" value="Unassembled WGS sequence"/>
</dbReference>
<dbReference type="AlphaFoldDB" id="D2V5I6"/>
<keyword evidence="3" id="KW-1185">Reference proteome</keyword>
<dbReference type="RefSeq" id="XP_002680401.1">
    <property type="nucleotide sequence ID" value="XM_002680355.1"/>
</dbReference>